<evidence type="ECO:0000313" key="2">
    <source>
        <dbReference type="EMBL" id="CAG7719576.1"/>
    </source>
</evidence>
<feature type="region of interest" description="Disordered" evidence="1">
    <location>
        <begin position="118"/>
        <end position="147"/>
    </location>
</feature>
<feature type="compositionally biased region" description="Polar residues" evidence="1">
    <location>
        <begin position="129"/>
        <end position="140"/>
    </location>
</feature>
<protein>
    <submittedName>
        <fullName evidence="2">Uncharacterized protein</fullName>
    </submittedName>
</protein>
<reference evidence="2" key="1">
    <citation type="submission" date="2021-06" db="EMBL/GenBank/DDBJ databases">
        <authorList>
            <person name="Hodson N. C."/>
            <person name="Mongue J. A."/>
            <person name="Jaron S. K."/>
        </authorList>
    </citation>
    <scope>NUCLEOTIDE SEQUENCE</scope>
</reference>
<gene>
    <name evidence="2" type="ORF">AFUS01_LOCUS8895</name>
</gene>
<dbReference type="EMBL" id="CAJVCH010062573">
    <property type="protein sequence ID" value="CAG7719576.1"/>
    <property type="molecule type" value="Genomic_DNA"/>
</dbReference>
<evidence type="ECO:0000256" key="1">
    <source>
        <dbReference type="SAM" id="MobiDB-lite"/>
    </source>
</evidence>
<evidence type="ECO:0000313" key="3">
    <source>
        <dbReference type="Proteomes" id="UP000708208"/>
    </source>
</evidence>
<keyword evidence="3" id="KW-1185">Reference proteome</keyword>
<dbReference type="AlphaFoldDB" id="A0A8J2JH24"/>
<accession>A0A8J2JH24</accession>
<organism evidence="2 3">
    <name type="scientific">Allacma fusca</name>
    <dbReference type="NCBI Taxonomy" id="39272"/>
    <lineage>
        <taxon>Eukaryota</taxon>
        <taxon>Metazoa</taxon>
        <taxon>Ecdysozoa</taxon>
        <taxon>Arthropoda</taxon>
        <taxon>Hexapoda</taxon>
        <taxon>Collembola</taxon>
        <taxon>Symphypleona</taxon>
        <taxon>Sminthuridae</taxon>
        <taxon>Allacma</taxon>
    </lineage>
</organism>
<name>A0A8J2JH24_9HEXA</name>
<dbReference type="Proteomes" id="UP000708208">
    <property type="component" value="Unassembled WGS sequence"/>
</dbReference>
<comment type="caution">
    <text evidence="2">The sequence shown here is derived from an EMBL/GenBank/DDBJ whole genome shotgun (WGS) entry which is preliminary data.</text>
</comment>
<proteinExistence type="predicted"/>
<sequence length="147" mass="16144">MPCRNSACRFLRVLISHWSEKALSSSDLEEILEPYQSKPPWNVYLNCAVKEIISSSDDSAKWIAANMTPVFILNALKESKNGTTIIVTSPTDSTHPSSTDSTLDATVEESFKANGICQVSPNKNHEETNGTISSDDSNNVHLDCEQP</sequence>